<dbReference type="Pfam" id="PF13391">
    <property type="entry name" value="HNH_2"/>
    <property type="match status" value="1"/>
</dbReference>
<organism evidence="2 3">
    <name type="scientific">Dendronalium phyllosphericum CENA369</name>
    <dbReference type="NCBI Taxonomy" id="1725256"/>
    <lineage>
        <taxon>Bacteria</taxon>
        <taxon>Bacillati</taxon>
        <taxon>Cyanobacteriota</taxon>
        <taxon>Cyanophyceae</taxon>
        <taxon>Nostocales</taxon>
        <taxon>Nostocaceae</taxon>
        <taxon>Dendronalium</taxon>
        <taxon>Dendronalium phyllosphericum</taxon>
    </lineage>
</organism>
<evidence type="ECO:0000313" key="2">
    <source>
        <dbReference type="EMBL" id="MBH8575141.1"/>
    </source>
</evidence>
<protein>
    <submittedName>
        <fullName evidence="2">HNH endonuclease</fullName>
    </submittedName>
</protein>
<dbReference type="CDD" id="cd00085">
    <property type="entry name" value="HNHc"/>
    <property type="match status" value="1"/>
</dbReference>
<keyword evidence="2" id="KW-0255">Endonuclease</keyword>
<dbReference type="GO" id="GO:0004519">
    <property type="term" value="F:endonuclease activity"/>
    <property type="evidence" value="ECO:0007669"/>
    <property type="project" value="UniProtKB-KW"/>
</dbReference>
<comment type="caution">
    <text evidence="2">The sequence shown here is derived from an EMBL/GenBank/DDBJ whole genome shotgun (WGS) entry which is preliminary data.</text>
</comment>
<evidence type="ECO:0000313" key="3">
    <source>
        <dbReference type="Proteomes" id="UP000662314"/>
    </source>
</evidence>
<sequence length="307" mass="35557">MTISQRDIKLLWGRAASRCAFPSCRLQLTQDSETTSSSILIGEQAHIVAKESNGPRGNSLLTPDERDSYDNLILLCPTHHTIIDKNVEDFPIEKLHALKTNHELWVRQTLSQTWDLNQQARDIIYTSLIDSAVENCHLLLWKQWTLDTLRPIPRWPYELPEHFLEFRLKVISTDFPGTLTELERSVKTLSMLLDKATRVFQKHCNIAKDNDGNLFYDADQFYQISESQEFNDWVEECYQPIIDSTKAANWFREVVRRDINPMFFAAEGKFIATYPFTGDIGLSPSYLVPVYTQEEKDSLPDSLSEYE</sequence>
<keyword evidence="3" id="KW-1185">Reference proteome</keyword>
<keyword evidence="2" id="KW-0378">Hydrolase</keyword>
<dbReference type="Proteomes" id="UP000662314">
    <property type="component" value="Unassembled WGS sequence"/>
</dbReference>
<dbReference type="AlphaFoldDB" id="A0A8J7LFF1"/>
<reference evidence="2 3" key="1">
    <citation type="journal article" date="2021" name="Int. J. Syst. Evol. Microbiol.">
        <title>Amazonocrinis nigriterrae gen. nov., sp. nov., Atlanticothrix silvestris gen. nov., sp. nov. and Dendronalium phyllosphericum gen. nov., sp. nov., nostocacean cyanobacteria from Brazilian environments.</title>
        <authorList>
            <person name="Alvarenga D.O."/>
            <person name="Andreote A.P.D."/>
            <person name="Branco L.H.Z."/>
            <person name="Delbaje E."/>
            <person name="Cruz R.B."/>
            <person name="Varani A.M."/>
            <person name="Fiore M.F."/>
        </authorList>
    </citation>
    <scope>NUCLEOTIDE SEQUENCE [LARGE SCALE GENOMIC DNA]</scope>
    <source>
        <strain evidence="2 3">CENA369</strain>
    </source>
</reference>
<name>A0A8J7LFF1_9NOST</name>
<accession>A0A8J7LFF1</accession>
<dbReference type="InterPro" id="IPR003615">
    <property type="entry name" value="HNH_nuc"/>
</dbReference>
<dbReference type="EMBL" id="JAECZA010000106">
    <property type="protein sequence ID" value="MBH8575141.1"/>
    <property type="molecule type" value="Genomic_DNA"/>
</dbReference>
<dbReference type="RefSeq" id="WP_214433935.1">
    <property type="nucleotide sequence ID" value="NZ_CAWPUQ010000009.1"/>
</dbReference>
<proteinExistence type="predicted"/>
<evidence type="ECO:0000259" key="1">
    <source>
        <dbReference type="Pfam" id="PF13391"/>
    </source>
</evidence>
<feature type="domain" description="HNH nuclease" evidence="1">
    <location>
        <begin position="40"/>
        <end position="85"/>
    </location>
</feature>
<gene>
    <name evidence="2" type="ORF">I8752_19405</name>
</gene>
<keyword evidence="2" id="KW-0540">Nuclease</keyword>